<name>A0A0E9NDH8_SAICN</name>
<comment type="similarity">
    <text evidence="1">Belongs to the AB hydrolase superfamily. Lipase family. Class 3 subfamily.</text>
</comment>
<evidence type="ECO:0000256" key="3">
    <source>
        <dbReference type="ARBA" id="ARBA00048461"/>
    </source>
</evidence>
<evidence type="ECO:0000259" key="5">
    <source>
        <dbReference type="Pfam" id="PF01764"/>
    </source>
</evidence>
<reference evidence="6 7" key="3">
    <citation type="journal article" date="2015" name="Genome Announc.">
        <title>Draft Genome Sequence of the Archiascomycetous Yeast Saitoella complicata.</title>
        <authorList>
            <person name="Yamauchi K."/>
            <person name="Kondo S."/>
            <person name="Hamamoto M."/>
            <person name="Takahashi Y."/>
            <person name="Ogura Y."/>
            <person name="Hayashi T."/>
            <person name="Nishida H."/>
        </authorList>
    </citation>
    <scope>NUCLEOTIDE SEQUENCE [LARGE SCALE GENOMIC DNA]</scope>
    <source>
        <strain evidence="6 7">NRRL Y-17804</strain>
    </source>
</reference>
<protein>
    <recommendedName>
        <fullName evidence="5">Fungal lipase-type domain-containing protein</fullName>
    </recommendedName>
</protein>
<dbReference type="PANTHER" id="PTHR45856">
    <property type="entry name" value="ALPHA/BETA-HYDROLASES SUPERFAMILY PROTEIN"/>
    <property type="match status" value="1"/>
</dbReference>
<comment type="catalytic activity">
    <reaction evidence="3">
        <text>a monoacylglycerol + H2O = glycerol + a fatty acid + H(+)</text>
        <dbReference type="Rhea" id="RHEA:15245"/>
        <dbReference type="ChEBI" id="CHEBI:15377"/>
        <dbReference type="ChEBI" id="CHEBI:15378"/>
        <dbReference type="ChEBI" id="CHEBI:17408"/>
        <dbReference type="ChEBI" id="CHEBI:17754"/>
        <dbReference type="ChEBI" id="CHEBI:28868"/>
    </reaction>
</comment>
<dbReference type="InterPro" id="IPR051218">
    <property type="entry name" value="Sec_MonoDiacylglyc_Lipase"/>
</dbReference>
<dbReference type="SUPFAM" id="SSF53474">
    <property type="entry name" value="alpha/beta-Hydrolases"/>
    <property type="match status" value="1"/>
</dbReference>
<evidence type="ECO:0000313" key="6">
    <source>
        <dbReference type="EMBL" id="GAO47884.1"/>
    </source>
</evidence>
<proteinExistence type="inferred from homology"/>
<dbReference type="InterPro" id="IPR029058">
    <property type="entry name" value="AB_hydrolase_fold"/>
</dbReference>
<gene>
    <name evidence="6" type="ORF">G7K_2080-t1</name>
</gene>
<reference evidence="6 7" key="1">
    <citation type="journal article" date="2011" name="J. Gen. Appl. Microbiol.">
        <title>Draft genome sequencing of the enigmatic yeast Saitoella complicata.</title>
        <authorList>
            <person name="Nishida H."/>
            <person name="Hamamoto M."/>
            <person name="Sugiyama J."/>
        </authorList>
    </citation>
    <scope>NUCLEOTIDE SEQUENCE [LARGE SCALE GENOMIC DNA]</scope>
    <source>
        <strain evidence="6 7">NRRL Y-17804</strain>
    </source>
</reference>
<evidence type="ECO:0000313" key="7">
    <source>
        <dbReference type="Proteomes" id="UP000033140"/>
    </source>
</evidence>
<dbReference type="Proteomes" id="UP000033140">
    <property type="component" value="Unassembled WGS sequence"/>
</dbReference>
<sequence length="443" mass="47894">MDTDLNRRLLLSSRLLHAAAADSRTFELETQRALAGYDSSATTHLVSAAGPFYNSRIWQIPKQYGIGATGVGGEHAVKAIIAKDSADRIFVIFRGQLSFADFAPDGILTKINPDTAPLPPFPSTALPYARIVAKAQKEDVSQGTNKYTSGGTYVHLGFWALWYAAEGLETRIMRELSIMLASMKTDAKPEIWILGYGIGGAIASFATQSILTLLSPPHVFSTLFPNTQTQIHHHTFSSPPIGNYAFRTHYDKQVTSNIDSISLRFDNDPLPTIFDYLVADAEAAGRHGDGSGQRVPPAEANAYGLKIGAGWHVLNTLRTCSLFNAFGTSSTRGALILAGLPKWEKVGRGVPLQRYFVDWERVGREFVWSDGKGRDGVWKGDEGSMESFASSYAGSVDVEPLLTSHATSGTSTRESSTHPLAGVSLPKLAKDGRIGSDRIGSKG</sequence>
<dbReference type="Pfam" id="PF01764">
    <property type="entry name" value="Lipase_3"/>
    <property type="match status" value="1"/>
</dbReference>
<evidence type="ECO:0000256" key="2">
    <source>
        <dbReference type="ARBA" id="ARBA00047591"/>
    </source>
</evidence>
<dbReference type="GO" id="GO:0006629">
    <property type="term" value="P:lipid metabolic process"/>
    <property type="evidence" value="ECO:0007669"/>
    <property type="project" value="InterPro"/>
</dbReference>
<keyword evidence="7" id="KW-1185">Reference proteome</keyword>
<evidence type="ECO:0000256" key="1">
    <source>
        <dbReference type="ARBA" id="ARBA00043996"/>
    </source>
</evidence>
<feature type="domain" description="Fungal lipase-type" evidence="5">
    <location>
        <begin position="146"/>
        <end position="273"/>
    </location>
</feature>
<dbReference type="EMBL" id="BACD03000011">
    <property type="protein sequence ID" value="GAO47884.1"/>
    <property type="molecule type" value="Genomic_DNA"/>
</dbReference>
<accession>A0A0E9NDH8</accession>
<dbReference type="InterPro" id="IPR002921">
    <property type="entry name" value="Fungal_lipase-type"/>
</dbReference>
<evidence type="ECO:0000256" key="4">
    <source>
        <dbReference type="SAM" id="MobiDB-lite"/>
    </source>
</evidence>
<dbReference type="Gene3D" id="3.40.50.1820">
    <property type="entry name" value="alpha/beta hydrolase"/>
    <property type="match status" value="1"/>
</dbReference>
<feature type="compositionally biased region" description="Polar residues" evidence="4">
    <location>
        <begin position="405"/>
        <end position="418"/>
    </location>
</feature>
<feature type="region of interest" description="Disordered" evidence="4">
    <location>
        <begin position="405"/>
        <end position="424"/>
    </location>
</feature>
<organism evidence="6 7">
    <name type="scientific">Saitoella complicata (strain BCRC 22490 / CBS 7301 / JCM 7358 / NBRC 10748 / NRRL Y-17804)</name>
    <dbReference type="NCBI Taxonomy" id="698492"/>
    <lineage>
        <taxon>Eukaryota</taxon>
        <taxon>Fungi</taxon>
        <taxon>Dikarya</taxon>
        <taxon>Ascomycota</taxon>
        <taxon>Taphrinomycotina</taxon>
        <taxon>Taphrinomycotina incertae sedis</taxon>
        <taxon>Saitoella</taxon>
    </lineage>
</organism>
<dbReference type="PANTHER" id="PTHR45856:SF24">
    <property type="entry name" value="FUNGAL LIPASE-LIKE DOMAIN-CONTAINING PROTEIN"/>
    <property type="match status" value="1"/>
</dbReference>
<comment type="catalytic activity">
    <reaction evidence="2">
        <text>a diacylglycerol + H2O = a monoacylglycerol + a fatty acid + H(+)</text>
        <dbReference type="Rhea" id="RHEA:32731"/>
        <dbReference type="ChEBI" id="CHEBI:15377"/>
        <dbReference type="ChEBI" id="CHEBI:15378"/>
        <dbReference type="ChEBI" id="CHEBI:17408"/>
        <dbReference type="ChEBI" id="CHEBI:18035"/>
        <dbReference type="ChEBI" id="CHEBI:28868"/>
    </reaction>
</comment>
<reference evidence="6 7" key="2">
    <citation type="journal article" date="2014" name="J. Gen. Appl. Microbiol.">
        <title>The early diverging ascomycetous budding yeast Saitoella complicata has three histone deacetylases belonging to the Clr6, Hos2, and Rpd3 lineages.</title>
        <authorList>
            <person name="Nishida H."/>
            <person name="Matsumoto T."/>
            <person name="Kondo S."/>
            <person name="Hamamoto M."/>
            <person name="Yoshikawa H."/>
        </authorList>
    </citation>
    <scope>NUCLEOTIDE SEQUENCE [LARGE SCALE GENOMIC DNA]</scope>
    <source>
        <strain evidence="6 7">NRRL Y-17804</strain>
    </source>
</reference>
<dbReference type="AlphaFoldDB" id="A0A0E9NDH8"/>
<comment type="caution">
    <text evidence="6">The sequence shown here is derived from an EMBL/GenBank/DDBJ whole genome shotgun (WGS) entry which is preliminary data.</text>
</comment>